<dbReference type="PROSITE" id="PS50893">
    <property type="entry name" value="ABC_TRANSPORTER_2"/>
    <property type="match status" value="1"/>
</dbReference>
<accession>A0A927A0I4</accession>
<dbReference type="AlphaFoldDB" id="A0A927A0I4"/>
<dbReference type="Gene3D" id="3.40.50.300">
    <property type="entry name" value="P-loop containing nucleotide triphosphate hydrolases"/>
    <property type="match status" value="1"/>
</dbReference>
<dbReference type="SMART" id="SM00382">
    <property type="entry name" value="AAA"/>
    <property type="match status" value="1"/>
</dbReference>
<feature type="domain" description="ABC transporter" evidence="5">
    <location>
        <begin position="2"/>
        <end position="248"/>
    </location>
</feature>
<evidence type="ECO:0000259" key="5">
    <source>
        <dbReference type="PROSITE" id="PS50893"/>
    </source>
</evidence>
<organism evidence="6 7">
    <name type="scientific">Anabaena sphaerica FACHB-251</name>
    <dbReference type="NCBI Taxonomy" id="2692883"/>
    <lineage>
        <taxon>Bacteria</taxon>
        <taxon>Bacillati</taxon>
        <taxon>Cyanobacteriota</taxon>
        <taxon>Cyanophyceae</taxon>
        <taxon>Nostocales</taxon>
        <taxon>Nostocaceae</taxon>
        <taxon>Anabaena</taxon>
    </lineage>
</organism>
<name>A0A927A0I4_9NOST</name>
<evidence type="ECO:0000313" key="7">
    <source>
        <dbReference type="Proteomes" id="UP000662185"/>
    </source>
</evidence>
<dbReference type="RefSeq" id="WP_190559490.1">
    <property type="nucleotide sequence ID" value="NZ_JACJQU010000004.1"/>
</dbReference>
<dbReference type="CDD" id="cd03225">
    <property type="entry name" value="ABC_cobalt_CbiO_domain1"/>
    <property type="match status" value="1"/>
</dbReference>
<dbReference type="GO" id="GO:0016887">
    <property type="term" value="F:ATP hydrolysis activity"/>
    <property type="evidence" value="ECO:0007669"/>
    <property type="project" value="InterPro"/>
</dbReference>
<dbReference type="InterPro" id="IPR003439">
    <property type="entry name" value="ABC_transporter-like_ATP-bd"/>
</dbReference>
<evidence type="ECO:0000256" key="3">
    <source>
        <dbReference type="ARBA" id="ARBA00022741"/>
    </source>
</evidence>
<keyword evidence="4 6" id="KW-0067">ATP-binding</keyword>
<dbReference type="Pfam" id="PF00005">
    <property type="entry name" value="ABC_tran"/>
    <property type="match status" value="1"/>
</dbReference>
<dbReference type="GO" id="GO:0005524">
    <property type="term" value="F:ATP binding"/>
    <property type="evidence" value="ECO:0007669"/>
    <property type="project" value="UniProtKB-KW"/>
</dbReference>
<evidence type="ECO:0000313" key="6">
    <source>
        <dbReference type="EMBL" id="MBD2293764.1"/>
    </source>
</evidence>
<dbReference type="PROSITE" id="PS00211">
    <property type="entry name" value="ABC_TRANSPORTER_1"/>
    <property type="match status" value="1"/>
</dbReference>
<dbReference type="Proteomes" id="UP000662185">
    <property type="component" value="Unassembled WGS sequence"/>
</dbReference>
<evidence type="ECO:0000256" key="1">
    <source>
        <dbReference type="ARBA" id="ARBA00005417"/>
    </source>
</evidence>
<reference evidence="7" key="1">
    <citation type="journal article" date="2020" name="ISME J.">
        <title>Comparative genomics reveals insights into cyanobacterial evolution and habitat adaptation.</title>
        <authorList>
            <person name="Chen M.Y."/>
            <person name="Teng W.K."/>
            <person name="Zhao L."/>
            <person name="Hu C.X."/>
            <person name="Zhou Y.K."/>
            <person name="Han B.P."/>
            <person name="Song L.R."/>
            <person name="Shu W.S."/>
        </authorList>
    </citation>
    <scope>NUCLEOTIDE SEQUENCE [LARGE SCALE GENOMIC DNA]</scope>
    <source>
        <strain evidence="7">FACHB-251</strain>
    </source>
</reference>
<comment type="caution">
    <text evidence="6">The sequence shown here is derived from an EMBL/GenBank/DDBJ whole genome shotgun (WGS) entry which is preliminary data.</text>
</comment>
<dbReference type="GO" id="GO:0016020">
    <property type="term" value="C:membrane"/>
    <property type="evidence" value="ECO:0007669"/>
    <property type="project" value="InterPro"/>
</dbReference>
<sequence>MLRLEQVNLFTRLKSQAQSNLPGYPILQDISFQVFPGDRITIVGSAGAGKTSLLRLINRLTEPSSGKIYLENQEYHQIPVIQLRQQVTLVQQESKLLGMTVGEALAYPLILRGLSKQQIQERVGYWQEQLQIPDLWLGRTEVQLSAGQRQLVAIARALVIQPKILLLDEPNSGLDPGKASRLMNILTQLTQTPTQTPATAILMINHQLDLAQKFSTRLLHLQQGQMLANHPAPEIDWDDLKTSLIAAEHQASEEWI</sequence>
<keyword evidence="3" id="KW-0547">Nucleotide-binding</keyword>
<dbReference type="GO" id="GO:0022857">
    <property type="term" value="F:transmembrane transporter activity"/>
    <property type="evidence" value="ECO:0007669"/>
    <property type="project" value="UniProtKB-ARBA"/>
</dbReference>
<dbReference type="InterPro" id="IPR015856">
    <property type="entry name" value="ABC_transpr_CbiO/EcfA_su"/>
</dbReference>
<dbReference type="InterPro" id="IPR027417">
    <property type="entry name" value="P-loop_NTPase"/>
</dbReference>
<dbReference type="InterPro" id="IPR017871">
    <property type="entry name" value="ABC_transporter-like_CS"/>
</dbReference>
<dbReference type="InterPro" id="IPR003593">
    <property type="entry name" value="AAA+_ATPase"/>
</dbReference>
<dbReference type="PANTHER" id="PTHR43117">
    <property type="entry name" value="OSMOPROTECTANT IMPORT ATP-BINDING PROTEIN OSMV"/>
    <property type="match status" value="1"/>
</dbReference>
<protein>
    <submittedName>
        <fullName evidence="6">ATP-binding cassette domain-containing protein</fullName>
    </submittedName>
</protein>
<gene>
    <name evidence="6" type="ORF">H6G06_09730</name>
</gene>
<keyword evidence="2" id="KW-0813">Transport</keyword>
<comment type="similarity">
    <text evidence="1">Belongs to the ABC transporter superfamily.</text>
</comment>
<keyword evidence="7" id="KW-1185">Reference proteome</keyword>
<evidence type="ECO:0000256" key="2">
    <source>
        <dbReference type="ARBA" id="ARBA00022448"/>
    </source>
</evidence>
<dbReference type="PANTHER" id="PTHR43117:SF4">
    <property type="entry name" value="OSMOPROTECTANT IMPORT ATP-BINDING PROTEIN OSMV"/>
    <property type="match status" value="1"/>
</dbReference>
<dbReference type="SUPFAM" id="SSF52540">
    <property type="entry name" value="P-loop containing nucleoside triphosphate hydrolases"/>
    <property type="match status" value="1"/>
</dbReference>
<dbReference type="EMBL" id="JACJQU010000004">
    <property type="protein sequence ID" value="MBD2293764.1"/>
    <property type="molecule type" value="Genomic_DNA"/>
</dbReference>
<evidence type="ECO:0000256" key="4">
    <source>
        <dbReference type="ARBA" id="ARBA00022840"/>
    </source>
</evidence>
<proteinExistence type="inferred from homology"/>